<dbReference type="AlphaFoldDB" id="A0AAD7EGS8"/>
<organism evidence="2 3">
    <name type="scientific">Mycena albidolilacea</name>
    <dbReference type="NCBI Taxonomy" id="1033008"/>
    <lineage>
        <taxon>Eukaryota</taxon>
        <taxon>Fungi</taxon>
        <taxon>Dikarya</taxon>
        <taxon>Basidiomycota</taxon>
        <taxon>Agaricomycotina</taxon>
        <taxon>Agaricomycetes</taxon>
        <taxon>Agaricomycetidae</taxon>
        <taxon>Agaricales</taxon>
        <taxon>Marasmiineae</taxon>
        <taxon>Mycenaceae</taxon>
        <taxon>Mycena</taxon>
    </lineage>
</organism>
<dbReference type="Proteomes" id="UP001218218">
    <property type="component" value="Unassembled WGS sequence"/>
</dbReference>
<reference evidence="2" key="1">
    <citation type="submission" date="2023-03" db="EMBL/GenBank/DDBJ databases">
        <title>Massive genome expansion in bonnet fungi (Mycena s.s.) driven by repeated elements and novel gene families across ecological guilds.</title>
        <authorList>
            <consortium name="Lawrence Berkeley National Laboratory"/>
            <person name="Harder C.B."/>
            <person name="Miyauchi S."/>
            <person name="Viragh M."/>
            <person name="Kuo A."/>
            <person name="Thoen E."/>
            <person name="Andreopoulos B."/>
            <person name="Lu D."/>
            <person name="Skrede I."/>
            <person name="Drula E."/>
            <person name="Henrissat B."/>
            <person name="Morin E."/>
            <person name="Kohler A."/>
            <person name="Barry K."/>
            <person name="LaButti K."/>
            <person name="Morin E."/>
            <person name="Salamov A."/>
            <person name="Lipzen A."/>
            <person name="Mereny Z."/>
            <person name="Hegedus B."/>
            <person name="Baldrian P."/>
            <person name="Stursova M."/>
            <person name="Weitz H."/>
            <person name="Taylor A."/>
            <person name="Grigoriev I.V."/>
            <person name="Nagy L.G."/>
            <person name="Martin F."/>
            <person name="Kauserud H."/>
        </authorList>
    </citation>
    <scope>NUCLEOTIDE SEQUENCE</scope>
    <source>
        <strain evidence="2">CBHHK002</strain>
    </source>
</reference>
<keyword evidence="3" id="KW-1185">Reference proteome</keyword>
<evidence type="ECO:0000256" key="1">
    <source>
        <dbReference type="SAM" id="SignalP"/>
    </source>
</evidence>
<keyword evidence="1" id="KW-0732">Signal</keyword>
<dbReference type="EMBL" id="JARIHO010000047">
    <property type="protein sequence ID" value="KAJ7323341.1"/>
    <property type="molecule type" value="Genomic_DNA"/>
</dbReference>
<feature type="signal peptide" evidence="1">
    <location>
        <begin position="1"/>
        <end position="20"/>
    </location>
</feature>
<proteinExistence type="predicted"/>
<name>A0AAD7EGS8_9AGAR</name>
<feature type="chain" id="PRO_5042234339" evidence="1">
    <location>
        <begin position="21"/>
        <end position="133"/>
    </location>
</feature>
<accession>A0AAD7EGS8</accession>
<sequence>MHAFQVFSLLLASSFVLVAANPLLTSLTERRTCNCDSPTGCPGRCTPLQGSGTGWCINYCSWGNAVMCGACGQSYTLGCIVNDDGSCFTVVTTRGDYSLRIYHYSPECHPANTILRPRTQYIFFVNYEVRAEI</sequence>
<comment type="caution">
    <text evidence="2">The sequence shown here is derived from an EMBL/GenBank/DDBJ whole genome shotgun (WGS) entry which is preliminary data.</text>
</comment>
<protein>
    <submittedName>
        <fullName evidence="2">Uncharacterized protein</fullName>
    </submittedName>
</protein>
<evidence type="ECO:0000313" key="3">
    <source>
        <dbReference type="Proteomes" id="UP001218218"/>
    </source>
</evidence>
<gene>
    <name evidence="2" type="ORF">DFH08DRAFT_817914</name>
</gene>
<evidence type="ECO:0000313" key="2">
    <source>
        <dbReference type="EMBL" id="KAJ7323341.1"/>
    </source>
</evidence>